<evidence type="ECO:0000256" key="1">
    <source>
        <dbReference type="PROSITE-ProRule" id="PRU00169"/>
    </source>
</evidence>
<feature type="modified residue" description="4-aspartylphosphate" evidence="1">
    <location>
        <position position="68"/>
    </location>
</feature>
<proteinExistence type="predicted"/>
<evidence type="ECO:0000313" key="4">
    <source>
        <dbReference type="Proteomes" id="UP000663929"/>
    </source>
</evidence>
<keyword evidence="4" id="KW-1185">Reference proteome</keyword>
<protein>
    <recommendedName>
        <fullName evidence="2">Response regulatory domain-containing protein</fullName>
    </recommendedName>
</protein>
<dbReference type="SUPFAM" id="SSF52172">
    <property type="entry name" value="CheY-like"/>
    <property type="match status" value="1"/>
</dbReference>
<dbReference type="GO" id="GO:0000160">
    <property type="term" value="P:phosphorelay signal transduction system"/>
    <property type="evidence" value="ECO:0007669"/>
    <property type="project" value="InterPro"/>
</dbReference>
<dbReference type="PROSITE" id="PS50110">
    <property type="entry name" value="RESPONSE_REGULATORY"/>
    <property type="match status" value="1"/>
</dbReference>
<keyword evidence="1" id="KW-0597">Phosphoprotein</keyword>
<organism evidence="3 4">
    <name type="scientific">Sulfidibacter corallicola</name>
    <dbReference type="NCBI Taxonomy" id="2818388"/>
    <lineage>
        <taxon>Bacteria</taxon>
        <taxon>Pseudomonadati</taxon>
        <taxon>Acidobacteriota</taxon>
        <taxon>Holophagae</taxon>
        <taxon>Acanthopleuribacterales</taxon>
        <taxon>Acanthopleuribacteraceae</taxon>
        <taxon>Sulfidibacter</taxon>
    </lineage>
</organism>
<dbReference type="AlphaFoldDB" id="A0A8A4THD9"/>
<dbReference type="KEGG" id="scor:J3U87_28165"/>
<accession>A0A8A4THD9</accession>
<name>A0A8A4THD9_SULCO</name>
<dbReference type="EMBL" id="CP071793">
    <property type="protein sequence ID" value="QTD49479.1"/>
    <property type="molecule type" value="Genomic_DNA"/>
</dbReference>
<dbReference type="Gene3D" id="3.40.50.2300">
    <property type="match status" value="1"/>
</dbReference>
<dbReference type="InterPro" id="IPR011006">
    <property type="entry name" value="CheY-like_superfamily"/>
</dbReference>
<dbReference type="Proteomes" id="UP000663929">
    <property type="component" value="Chromosome"/>
</dbReference>
<feature type="domain" description="Response regulatory" evidence="2">
    <location>
        <begin position="9"/>
        <end position="139"/>
    </location>
</feature>
<reference evidence="3" key="1">
    <citation type="submission" date="2021-03" db="EMBL/GenBank/DDBJ databases">
        <title>Acanthopleuribacteraceae sp. M133.</title>
        <authorList>
            <person name="Wang G."/>
        </authorList>
    </citation>
    <scope>NUCLEOTIDE SEQUENCE</scope>
    <source>
        <strain evidence="3">M133</strain>
    </source>
</reference>
<evidence type="ECO:0000259" key="2">
    <source>
        <dbReference type="PROSITE" id="PS50110"/>
    </source>
</evidence>
<evidence type="ECO:0000313" key="3">
    <source>
        <dbReference type="EMBL" id="QTD49479.1"/>
    </source>
</evidence>
<dbReference type="InterPro" id="IPR001789">
    <property type="entry name" value="Sig_transdc_resp-reg_receiver"/>
</dbReference>
<gene>
    <name evidence="3" type="ORF">J3U87_28165</name>
</gene>
<sequence>MSTSSRRSRVLIVSDHPDRLEQTHQALLHSFPHLHTATTSCGRLLTAEQAPPPPEMRGFTPPNLVLLDFSNQAMASTPSATSILEKIRGLPAMRHIPILVLHPNPLPTDIHTSYQLGANALIPRPIHFNSLVNTLRIMGEYWLETVILPKAAGRGAV</sequence>
<dbReference type="RefSeq" id="WP_237379111.1">
    <property type="nucleotide sequence ID" value="NZ_CP071793.1"/>
</dbReference>